<feature type="compositionally biased region" description="Low complexity" evidence="7">
    <location>
        <begin position="1764"/>
        <end position="1777"/>
    </location>
</feature>
<dbReference type="InterPro" id="IPR037590">
    <property type="entry name" value="WDR24"/>
</dbReference>
<name>A0A165ZEF4_9AGAM</name>
<feature type="compositionally biased region" description="Polar residues" evidence="7">
    <location>
        <begin position="1189"/>
        <end position="1198"/>
    </location>
</feature>
<dbReference type="InterPro" id="IPR036322">
    <property type="entry name" value="WD40_repeat_dom_sf"/>
</dbReference>
<feature type="compositionally biased region" description="Gly residues" evidence="7">
    <location>
        <begin position="128"/>
        <end position="137"/>
    </location>
</feature>
<feature type="compositionally biased region" description="Basic and acidic residues" evidence="7">
    <location>
        <begin position="1173"/>
        <end position="1188"/>
    </location>
</feature>
<feature type="compositionally biased region" description="Polar residues" evidence="7">
    <location>
        <begin position="1"/>
        <end position="18"/>
    </location>
</feature>
<feature type="compositionally biased region" description="Gly residues" evidence="7">
    <location>
        <begin position="59"/>
        <end position="69"/>
    </location>
</feature>
<feature type="compositionally biased region" description="Low complexity" evidence="7">
    <location>
        <begin position="1098"/>
        <end position="1139"/>
    </location>
</feature>
<feature type="region of interest" description="Disordered" evidence="7">
    <location>
        <begin position="1345"/>
        <end position="1398"/>
    </location>
</feature>
<feature type="repeat" description="WD" evidence="6">
    <location>
        <begin position="340"/>
        <end position="378"/>
    </location>
</feature>
<feature type="compositionally biased region" description="Gly residues" evidence="7">
    <location>
        <begin position="175"/>
        <end position="184"/>
    </location>
</feature>
<feature type="repeat" description="WD" evidence="6">
    <location>
        <begin position="253"/>
        <end position="295"/>
    </location>
</feature>
<dbReference type="OrthoDB" id="60955at2759"/>
<dbReference type="GO" id="GO:0061700">
    <property type="term" value="C:GATOR2 complex"/>
    <property type="evidence" value="ECO:0007669"/>
    <property type="project" value="TreeGrafter"/>
</dbReference>
<feature type="compositionally biased region" description="Low complexity" evidence="7">
    <location>
        <begin position="661"/>
        <end position="670"/>
    </location>
</feature>
<dbReference type="GO" id="GO:0016239">
    <property type="term" value="P:positive regulation of macroautophagy"/>
    <property type="evidence" value="ECO:0007669"/>
    <property type="project" value="TreeGrafter"/>
</dbReference>
<feature type="region of interest" description="Disordered" evidence="7">
    <location>
        <begin position="1733"/>
        <end position="1780"/>
    </location>
</feature>
<dbReference type="GO" id="GO:1904263">
    <property type="term" value="P:positive regulation of TORC1 signaling"/>
    <property type="evidence" value="ECO:0007669"/>
    <property type="project" value="TreeGrafter"/>
</dbReference>
<feature type="compositionally biased region" description="Basic residues" evidence="7">
    <location>
        <begin position="1143"/>
        <end position="1172"/>
    </location>
</feature>
<dbReference type="InterPro" id="IPR019775">
    <property type="entry name" value="WD40_repeat_CS"/>
</dbReference>
<dbReference type="InterPro" id="IPR015943">
    <property type="entry name" value="WD40/YVTN_repeat-like_dom_sf"/>
</dbReference>
<evidence type="ECO:0000256" key="6">
    <source>
        <dbReference type="PROSITE-ProRule" id="PRU00221"/>
    </source>
</evidence>
<feature type="region of interest" description="Disordered" evidence="7">
    <location>
        <begin position="610"/>
        <end position="1308"/>
    </location>
</feature>
<feature type="compositionally biased region" description="Low complexity" evidence="7">
    <location>
        <begin position="1665"/>
        <end position="1677"/>
    </location>
</feature>
<evidence type="ECO:0000256" key="2">
    <source>
        <dbReference type="ARBA" id="ARBA00022723"/>
    </source>
</evidence>
<feature type="compositionally biased region" description="Low complexity" evidence="7">
    <location>
        <begin position="1742"/>
        <end position="1756"/>
    </location>
</feature>
<keyword evidence="1 6" id="KW-0853">WD repeat</keyword>
<evidence type="ECO:0000313" key="9">
    <source>
        <dbReference type="Proteomes" id="UP000076798"/>
    </source>
</evidence>
<dbReference type="EMBL" id="KV428193">
    <property type="protein sequence ID" value="KZT34227.1"/>
    <property type="molecule type" value="Genomic_DNA"/>
</dbReference>
<dbReference type="PROSITE" id="PS00678">
    <property type="entry name" value="WD_REPEATS_1"/>
    <property type="match status" value="1"/>
</dbReference>
<feature type="region of interest" description="Disordered" evidence="7">
    <location>
        <begin position="159"/>
        <end position="191"/>
    </location>
</feature>
<evidence type="ECO:0000256" key="4">
    <source>
        <dbReference type="ARBA" id="ARBA00022771"/>
    </source>
</evidence>
<dbReference type="PANTHER" id="PTHR46200">
    <property type="entry name" value="GATOR COMPLEX PROTEIN WDR24"/>
    <property type="match status" value="1"/>
</dbReference>
<feature type="compositionally biased region" description="Low complexity" evidence="7">
    <location>
        <begin position="781"/>
        <end position="796"/>
    </location>
</feature>
<dbReference type="GO" id="GO:0005774">
    <property type="term" value="C:vacuolar membrane"/>
    <property type="evidence" value="ECO:0007669"/>
    <property type="project" value="TreeGrafter"/>
</dbReference>
<dbReference type="STRING" id="1314776.A0A165ZEF4"/>
<evidence type="ECO:0000256" key="3">
    <source>
        <dbReference type="ARBA" id="ARBA00022737"/>
    </source>
</evidence>
<feature type="compositionally biased region" description="Basic and acidic residues" evidence="7">
    <location>
        <begin position="1678"/>
        <end position="1689"/>
    </location>
</feature>
<feature type="compositionally biased region" description="Basic residues" evidence="7">
    <location>
        <begin position="806"/>
        <end position="818"/>
    </location>
</feature>
<dbReference type="SMART" id="SM00320">
    <property type="entry name" value="WD40"/>
    <property type="match status" value="3"/>
</dbReference>
<feature type="compositionally biased region" description="Low complexity" evidence="7">
    <location>
        <begin position="698"/>
        <end position="740"/>
    </location>
</feature>
<accession>A0A165ZEF4</accession>
<feature type="region of interest" description="Disordered" evidence="7">
    <location>
        <begin position="56"/>
        <end position="138"/>
    </location>
</feature>
<feature type="compositionally biased region" description="Acidic residues" evidence="7">
    <location>
        <begin position="1048"/>
        <end position="1057"/>
    </location>
</feature>
<gene>
    <name evidence="8" type="ORF">SISSUDRAFT_1053146</name>
</gene>
<dbReference type="PROSITE" id="PS50082">
    <property type="entry name" value="WD_REPEATS_2"/>
    <property type="match status" value="2"/>
</dbReference>
<feature type="compositionally biased region" description="Acidic residues" evidence="7">
    <location>
        <begin position="1373"/>
        <end position="1384"/>
    </location>
</feature>
<dbReference type="SUPFAM" id="SSF50978">
    <property type="entry name" value="WD40 repeat-like"/>
    <property type="match status" value="1"/>
</dbReference>
<dbReference type="PANTHER" id="PTHR46200:SF1">
    <property type="entry name" value="GATOR COMPLEX PROTEIN WDR24"/>
    <property type="match status" value="1"/>
</dbReference>
<dbReference type="Pfam" id="PF00400">
    <property type="entry name" value="WD40"/>
    <property type="match status" value="2"/>
</dbReference>
<feature type="region of interest" description="Disordered" evidence="7">
    <location>
        <begin position="1646"/>
        <end position="1693"/>
    </location>
</feature>
<dbReference type="Proteomes" id="UP000076798">
    <property type="component" value="Unassembled WGS sequence"/>
</dbReference>
<keyword evidence="3" id="KW-0677">Repeat</keyword>
<sequence>MTRNSPPSVSGISSNLLGVSTGPSTSTSTGSSHFVNANLQSGAGISGLPALSGVSGLSGLSGSGSGGGSVESRSSGSWGREGLGNSGGSGGGYRSSLRSRDIYSDSRFHSSHANQDRRVSLAGVGSSTPGGGGGGGSLYASEDGSRCVVAGREVLRIIKVTQPSDSEPAPTSSASGGGGGGSGSWLGTKHALGPGGARMDAGANYWKGSGLKIDSAFTDVVWAQNDKIFTCGRNGEFHIWDVSRGSCKLEKRIKEHQRSVNDMAYSRIAPNYLVTASQDGTARVWDARDPRASIVKFICPAAVRSVTITPTASWQVICGLDNGSILRCDPRQTKVLDRVLVAHRNSIMTCAWSDGGRGESANYVATGSLDKTVKIWDLTHGLTQQPAYTLHPSYPVRHVEWRPGSGYECELGVISHSESGGEVERECLEIWDVRRGWIAKWGVGGSEGGSTDFTFLDSHTAWSHTLSGTFSQLDLSICSKPIDLVGRNSMTWDGMGTLGFVIDAVDKWEIPYDDIREDRRSQMIEKKIKPKTLGDASYQPHTQTFGTYPVPIYDREGFTRLAKGYIMEGDRREMCSTNAQVALDAGYNRAAHTWFMLQCLFTDFHPDQNGEGDGEMLEGTQDGEDEDGWTKVSRPSLDQYDPVSHSSPGPGTDGADGEIESTPLPSITSIPPLPADRHADLTNPNVGVNSNPTKKSSLRSPSPILRRTNPSLSRSSPSRSGNGTTSSGTLIGGIRSVHSSVHTHSHTPKSSISSSSMAQTRRSTPTHSASPSPRIAPGGLPTIPSSSSTATSVTSANPPPSTPHQSHSRSSARARSKRSGSGSTTHTSGTPNHTNTGTPISLSGSTTGSGISPRPGLSGRRPSIMTTSSSRPSIRSMSISHAGGSLGPDSPKSFVSQELEALDDSDSEPDDDGDGDGGGGGVGYEEGDHEADEHDLLGGRSGSGSDVEFGGVFHEDEVEVDHASPLIEVFPSSVGRGEGGSKEPSPARSDEAGRKKGGLRVSVSTSGFLSSSLAGAGGSAGGHGHGHGHGSRERKSVDLSPLKQEVKADEEDVDGDSDAVKFGEVEDGAGGDEEGEEERGTLPPGAADLSSDEDDAESTSPTSEHSDRSSPSPNSASDSVSESGSDSGSDSGSRSGSVSPQTRARRPSHASHHSQRSRRSHGLSTRSRTRPRKSNEADDARSTRDREQSGNAAEQTHSMPLIASLKAPQPHHHLEKQNSSASLRTVIASSPPLPNSLLPRLPSTSASASSSTNEHVPGTASPLRLVTTSNSTSNSGMGMGVSTTTSTPQFSPIPPPSPASVVPSPAGSEGGLGLMFSAAASRAHSPIPPNERDRDRPNLSISASASAQRLNGEYTRRDHDGDGGYEGQGGEGYDGEEEEGEKEDDWQGRTHARKKLEISEDEESYRRIGWYGLKQQFDFFVDQGDMQMCALMVHVAGKELEVEEWRVQSFLDAYIDALARLRLNACAAYVRKHTKVTAIASRTGLETVIPTTCNTCHHPLLSSSPSPLIPPYPTSHYSICQSCKTLTSRCSICHLPVKGLRYHCTVCSHGGHTECYRGYYASRGFVEVGVEFEESPGGMRAGYRGGTGWVGSNLYSGSGANSNYGGGGGGGGGGGTYAGALNFGIPGTSARGGGAGEREARVAAAALLPRGRRSRRNSFNDHPDTPSASTSDPTTTASDKKRAVSKDSSTRTISTSNVHFPLVPGETYISEWESFISSTDTAYVSDLPLSSNGGSTAGTGGTTSSSASSTTNTATGHGTGNGHGLSSLVPGSSVSTSNGGGWTWPGGAGYWKRSGITGSGSGAGKGGIGGGGAGGGNGGGKDKMRVYGQPCPIGCGHLCFATNEGMMDEAFRQ</sequence>
<evidence type="ECO:0000256" key="5">
    <source>
        <dbReference type="ARBA" id="ARBA00022833"/>
    </source>
</evidence>
<keyword evidence="2" id="KW-0479">Metal-binding</keyword>
<organism evidence="8 9">
    <name type="scientific">Sistotremastrum suecicum HHB10207 ss-3</name>
    <dbReference type="NCBI Taxonomy" id="1314776"/>
    <lineage>
        <taxon>Eukaryota</taxon>
        <taxon>Fungi</taxon>
        <taxon>Dikarya</taxon>
        <taxon>Basidiomycota</taxon>
        <taxon>Agaricomycotina</taxon>
        <taxon>Agaricomycetes</taxon>
        <taxon>Sistotremastrales</taxon>
        <taxon>Sistotremastraceae</taxon>
        <taxon>Sistotremastrum</taxon>
    </lineage>
</organism>
<proteinExistence type="predicted"/>
<evidence type="ECO:0000256" key="7">
    <source>
        <dbReference type="SAM" id="MobiDB-lite"/>
    </source>
</evidence>
<feature type="compositionally biased region" description="Low complexity" evidence="7">
    <location>
        <begin position="1235"/>
        <end position="1252"/>
    </location>
</feature>
<dbReference type="Gene3D" id="2.130.10.10">
    <property type="entry name" value="YVTN repeat-like/Quinoprotein amine dehydrogenase"/>
    <property type="match status" value="1"/>
</dbReference>
<reference evidence="8 9" key="1">
    <citation type="journal article" date="2016" name="Mol. Biol. Evol.">
        <title>Comparative Genomics of Early-Diverging Mushroom-Forming Fungi Provides Insights into the Origins of Lignocellulose Decay Capabilities.</title>
        <authorList>
            <person name="Nagy L.G."/>
            <person name="Riley R."/>
            <person name="Tritt A."/>
            <person name="Adam C."/>
            <person name="Daum C."/>
            <person name="Floudas D."/>
            <person name="Sun H."/>
            <person name="Yadav J.S."/>
            <person name="Pangilinan J."/>
            <person name="Larsson K.H."/>
            <person name="Matsuura K."/>
            <person name="Barry K."/>
            <person name="Labutti K."/>
            <person name="Kuo R."/>
            <person name="Ohm R.A."/>
            <person name="Bhattacharya S.S."/>
            <person name="Shirouzu T."/>
            <person name="Yoshinaga Y."/>
            <person name="Martin F.M."/>
            <person name="Grigoriev I.V."/>
            <person name="Hibbett D.S."/>
        </authorList>
    </citation>
    <scope>NUCLEOTIDE SEQUENCE [LARGE SCALE GENOMIC DNA]</scope>
    <source>
        <strain evidence="8 9">HHB10207 ss-3</strain>
    </source>
</reference>
<feature type="compositionally biased region" description="Polar residues" evidence="7">
    <location>
        <begin position="757"/>
        <end position="771"/>
    </location>
</feature>
<feature type="compositionally biased region" description="Polar residues" evidence="7">
    <location>
        <begin position="161"/>
        <end position="171"/>
    </location>
</feature>
<dbReference type="PROSITE" id="PS50294">
    <property type="entry name" value="WD_REPEATS_REGION"/>
    <property type="match status" value="2"/>
</dbReference>
<evidence type="ECO:0000313" key="8">
    <source>
        <dbReference type="EMBL" id="KZT34227.1"/>
    </source>
</evidence>
<feature type="compositionally biased region" description="Low complexity" evidence="7">
    <location>
        <begin position="20"/>
        <end position="32"/>
    </location>
</feature>
<feature type="compositionally biased region" description="Gly residues" evidence="7">
    <location>
        <begin position="79"/>
        <end position="93"/>
    </location>
</feature>
<feature type="compositionally biased region" description="Low complexity" evidence="7">
    <location>
        <begin position="819"/>
        <end position="880"/>
    </location>
</feature>
<keyword evidence="5" id="KW-0862">Zinc</keyword>
<protein>
    <submittedName>
        <fullName evidence="8">Uncharacterized protein</fullName>
    </submittedName>
</protein>
<dbReference type="GO" id="GO:0008270">
    <property type="term" value="F:zinc ion binding"/>
    <property type="evidence" value="ECO:0007669"/>
    <property type="project" value="UniProtKB-KW"/>
</dbReference>
<keyword evidence="4" id="KW-0863">Zinc-finger</keyword>
<evidence type="ECO:0000256" key="1">
    <source>
        <dbReference type="ARBA" id="ARBA00022574"/>
    </source>
</evidence>
<feature type="compositionally biased region" description="Basic and acidic residues" evidence="7">
    <location>
        <begin position="98"/>
        <end position="119"/>
    </location>
</feature>
<dbReference type="GO" id="GO:0005829">
    <property type="term" value="C:cytosol"/>
    <property type="evidence" value="ECO:0007669"/>
    <property type="project" value="TreeGrafter"/>
</dbReference>
<feature type="compositionally biased region" description="Low complexity" evidence="7">
    <location>
        <begin position="1266"/>
        <end position="1290"/>
    </location>
</feature>
<dbReference type="InterPro" id="IPR001680">
    <property type="entry name" value="WD40_rpt"/>
</dbReference>
<feature type="region of interest" description="Disordered" evidence="7">
    <location>
        <begin position="1"/>
        <end position="39"/>
    </location>
</feature>
<feature type="compositionally biased region" description="Acidic residues" evidence="7">
    <location>
        <begin position="1065"/>
        <end position="1077"/>
    </location>
</feature>
<feature type="compositionally biased region" description="Polar residues" evidence="7">
    <location>
        <begin position="682"/>
        <end position="695"/>
    </location>
</feature>
<keyword evidence="9" id="KW-1185">Reference proteome</keyword>
<feature type="compositionally biased region" description="Acidic residues" evidence="7">
    <location>
        <begin position="610"/>
        <end position="627"/>
    </location>
</feature>
<feature type="compositionally biased region" description="Acidic residues" evidence="7">
    <location>
        <begin position="900"/>
        <end position="915"/>
    </location>
</feature>